<proteinExistence type="predicted"/>
<organism evidence="1 2">
    <name type="scientific">Panagrellus redivivus</name>
    <name type="common">Microworm</name>
    <dbReference type="NCBI Taxonomy" id="6233"/>
    <lineage>
        <taxon>Eukaryota</taxon>
        <taxon>Metazoa</taxon>
        <taxon>Ecdysozoa</taxon>
        <taxon>Nematoda</taxon>
        <taxon>Chromadorea</taxon>
        <taxon>Rhabditida</taxon>
        <taxon>Tylenchina</taxon>
        <taxon>Panagrolaimomorpha</taxon>
        <taxon>Panagrolaimoidea</taxon>
        <taxon>Panagrolaimidae</taxon>
        <taxon>Panagrellus</taxon>
    </lineage>
</organism>
<accession>A0A7E4VQU7</accession>
<reference evidence="2" key="2">
    <citation type="submission" date="2020-10" db="UniProtKB">
        <authorList>
            <consortium name="WormBaseParasite"/>
        </authorList>
    </citation>
    <scope>IDENTIFICATION</scope>
</reference>
<keyword evidence="1" id="KW-1185">Reference proteome</keyword>
<protein>
    <submittedName>
        <fullName evidence="2">FTH domain-containing protein</fullName>
    </submittedName>
</protein>
<reference evidence="1" key="1">
    <citation type="journal article" date="2013" name="Genetics">
        <title>The draft genome and transcriptome of Panagrellus redivivus are shaped by the harsh demands of a free-living lifestyle.</title>
        <authorList>
            <person name="Srinivasan J."/>
            <person name="Dillman A.R."/>
            <person name="Macchietto M.G."/>
            <person name="Heikkinen L."/>
            <person name="Lakso M."/>
            <person name="Fracchia K.M."/>
            <person name="Antoshechkin I."/>
            <person name="Mortazavi A."/>
            <person name="Wong G."/>
            <person name="Sternberg P.W."/>
        </authorList>
    </citation>
    <scope>NUCLEOTIDE SEQUENCE [LARGE SCALE GENOMIC DNA]</scope>
    <source>
        <strain evidence="1">MT8872</strain>
    </source>
</reference>
<dbReference type="WBParaSite" id="Pan_g24078.t1">
    <property type="protein sequence ID" value="Pan_g24078.t1"/>
    <property type="gene ID" value="Pan_g24078"/>
</dbReference>
<evidence type="ECO:0000313" key="2">
    <source>
        <dbReference type="WBParaSite" id="Pan_g24078.t1"/>
    </source>
</evidence>
<dbReference type="AlphaFoldDB" id="A0A7E4VQU7"/>
<sequence>MPYPLTKLAYGLRCRLNELATPVERYKLQIAAGNPSICPPKQLVQENYILSPDFFLENGMVTMGHEFNDPFPNVKELVYGENKLIECRLAVHFTRLSFSDLSSEIFDHTLFDEFSIVLKHCSLSKLFYTTLRQILPDVTHIYVVDNTNDSYEFNFTDLFISFPVLKEIQIYCCTNNKWITEILQSKNRSPFRLGVTFDSEASKFEKFNFKDLLTLLKTREPGFYLSIAIHYEEGEFDTYLSELQRFLDKNLMRGRKEDRTTISIFTSTDLYKRRVETWHVPKYVTKCK</sequence>
<evidence type="ECO:0000313" key="1">
    <source>
        <dbReference type="Proteomes" id="UP000492821"/>
    </source>
</evidence>
<dbReference type="Proteomes" id="UP000492821">
    <property type="component" value="Unassembled WGS sequence"/>
</dbReference>
<name>A0A7E4VQU7_PANRE</name>